<evidence type="ECO:0000313" key="3">
    <source>
        <dbReference type="EMBL" id="GAA2726905.1"/>
    </source>
</evidence>
<feature type="transmembrane region" description="Helical" evidence="2">
    <location>
        <begin position="42"/>
        <end position="61"/>
    </location>
</feature>
<feature type="compositionally biased region" description="Basic and acidic residues" evidence="1">
    <location>
        <begin position="1"/>
        <end position="12"/>
    </location>
</feature>
<dbReference type="RefSeq" id="WP_344451083.1">
    <property type="nucleotide sequence ID" value="NZ_BAAATZ010000012.1"/>
</dbReference>
<organism evidence="3 4">
    <name type="scientific">Actinocorallia aurantiaca</name>
    <dbReference type="NCBI Taxonomy" id="46204"/>
    <lineage>
        <taxon>Bacteria</taxon>
        <taxon>Bacillati</taxon>
        <taxon>Actinomycetota</taxon>
        <taxon>Actinomycetes</taxon>
        <taxon>Streptosporangiales</taxon>
        <taxon>Thermomonosporaceae</taxon>
        <taxon>Actinocorallia</taxon>
    </lineage>
</organism>
<protein>
    <recommendedName>
        <fullName evidence="5">DUF5666 domain-containing protein</fullName>
    </recommendedName>
</protein>
<proteinExistence type="predicted"/>
<keyword evidence="2" id="KW-0812">Transmembrane</keyword>
<evidence type="ECO:0000256" key="2">
    <source>
        <dbReference type="SAM" id="Phobius"/>
    </source>
</evidence>
<evidence type="ECO:0008006" key="5">
    <source>
        <dbReference type="Google" id="ProtNLM"/>
    </source>
</evidence>
<feature type="region of interest" description="Disordered" evidence="1">
    <location>
        <begin position="1"/>
        <end position="23"/>
    </location>
</feature>
<keyword evidence="4" id="KW-1185">Reference proteome</keyword>
<gene>
    <name evidence="3" type="ORF">GCM10010439_31070</name>
</gene>
<feature type="region of interest" description="Disordered" evidence="1">
    <location>
        <begin position="70"/>
        <end position="105"/>
    </location>
</feature>
<keyword evidence="2" id="KW-1133">Transmembrane helix</keyword>
<name>A0ABN3U8W9_9ACTN</name>
<reference evidence="3 4" key="1">
    <citation type="journal article" date="2019" name="Int. J. Syst. Evol. Microbiol.">
        <title>The Global Catalogue of Microorganisms (GCM) 10K type strain sequencing project: providing services to taxonomists for standard genome sequencing and annotation.</title>
        <authorList>
            <consortium name="The Broad Institute Genomics Platform"/>
            <consortium name="The Broad Institute Genome Sequencing Center for Infectious Disease"/>
            <person name="Wu L."/>
            <person name="Ma J."/>
        </authorList>
    </citation>
    <scope>NUCLEOTIDE SEQUENCE [LARGE SCALE GENOMIC DNA]</scope>
    <source>
        <strain evidence="3 4">JCM 8201</strain>
    </source>
</reference>
<dbReference type="EMBL" id="BAAATZ010000012">
    <property type="protein sequence ID" value="GAA2726905.1"/>
    <property type="molecule type" value="Genomic_DNA"/>
</dbReference>
<keyword evidence="2" id="KW-0472">Membrane</keyword>
<dbReference type="Proteomes" id="UP001501842">
    <property type="component" value="Unassembled WGS sequence"/>
</dbReference>
<accession>A0ABN3U8W9</accession>
<feature type="region of interest" description="Disordered" evidence="1">
    <location>
        <begin position="156"/>
        <end position="186"/>
    </location>
</feature>
<evidence type="ECO:0000256" key="1">
    <source>
        <dbReference type="SAM" id="MobiDB-lite"/>
    </source>
</evidence>
<feature type="compositionally biased region" description="Gly residues" evidence="1">
    <location>
        <begin position="170"/>
        <end position="179"/>
    </location>
</feature>
<evidence type="ECO:0000313" key="4">
    <source>
        <dbReference type="Proteomes" id="UP001501842"/>
    </source>
</evidence>
<sequence>MNAINEARHRSDDPEETVLDVSPFQGDLNTELKAVPRRTRPGLTAVLVAGVIAVAGFVGGIQAHKTWGAEESGGAPAAAGGGQNGQRGQDGRRPGGPSGGLTSGTVAEVKDGVIYVKTSDGQTVQVKTSGDTKVTLSEEGSAKDLESGASVVVQGEAADDGTVTASTVTEGGGTGGFGGMRPQNGN</sequence>
<comment type="caution">
    <text evidence="3">The sequence shown here is derived from an EMBL/GenBank/DDBJ whole genome shotgun (WGS) entry which is preliminary data.</text>
</comment>